<dbReference type="InParanoid" id="A0A1D6LGG2"/>
<organism evidence="1">
    <name type="scientific">Zea mays</name>
    <name type="common">Maize</name>
    <dbReference type="NCBI Taxonomy" id="4577"/>
    <lineage>
        <taxon>Eukaryota</taxon>
        <taxon>Viridiplantae</taxon>
        <taxon>Streptophyta</taxon>
        <taxon>Embryophyta</taxon>
        <taxon>Tracheophyta</taxon>
        <taxon>Spermatophyta</taxon>
        <taxon>Magnoliopsida</taxon>
        <taxon>Liliopsida</taxon>
        <taxon>Poales</taxon>
        <taxon>Poaceae</taxon>
        <taxon>PACMAD clade</taxon>
        <taxon>Panicoideae</taxon>
        <taxon>Andropogonodae</taxon>
        <taxon>Andropogoneae</taxon>
        <taxon>Tripsacinae</taxon>
        <taxon>Zea</taxon>
    </lineage>
</organism>
<sequence>MVNHILDLMGLALSAFIVLPPKKEVTRTRHGYRSARISLDEEAQIDVAMRNSLRDYFSTLEHDSCSSFDKSTASASGAASCSTWKQSRLSRCYAREGHKEKLGIALAKWFHANDIPGRKANCPYFRSALKLAQQFGDEIPFPCGREIDGPLLDTNYANWRLTWLNSNSMGRIVELQSCVIHGKVLP</sequence>
<gene>
    <name evidence="1" type="ORF">ZEAMMB73_Zm00001d035459</name>
</gene>
<dbReference type="PANTHER" id="PTHR46951:SF2">
    <property type="entry name" value="BED-TYPE DOMAIN-CONTAINING PROTEIN"/>
    <property type="match status" value="1"/>
</dbReference>
<dbReference type="EMBL" id="CM000782">
    <property type="protein sequence ID" value="AQK79006.1"/>
    <property type="molecule type" value="Genomic_DNA"/>
</dbReference>
<name>A0A1D6LGG2_MAIZE</name>
<dbReference type="PANTHER" id="PTHR46951">
    <property type="entry name" value="BED-TYPE DOMAIN-CONTAINING PROTEIN"/>
    <property type="match status" value="1"/>
</dbReference>
<protein>
    <submittedName>
        <fullName evidence="1">Uncharacterized protein</fullName>
    </submittedName>
</protein>
<proteinExistence type="predicted"/>
<accession>A0A1D6LGG2</accession>
<dbReference type="AlphaFoldDB" id="A0A1D6LGG2"/>
<reference evidence="1" key="1">
    <citation type="submission" date="2015-12" db="EMBL/GenBank/DDBJ databases">
        <title>Update maize B73 reference genome by single molecule sequencing technologies.</title>
        <authorList>
            <consortium name="Maize Genome Sequencing Project"/>
            <person name="Ware D."/>
        </authorList>
    </citation>
    <scope>NUCLEOTIDE SEQUENCE</scope>
    <source>
        <tissue evidence="1">Seedling</tissue>
    </source>
</reference>
<evidence type="ECO:0000313" key="1">
    <source>
        <dbReference type="EMBL" id="AQK79006.1"/>
    </source>
</evidence>